<accession>A0A8H3YGY9</accession>
<proteinExistence type="inferred from homology"/>
<comment type="subcellular location">
    <subcellularLocation>
        <location evidence="1">Nucleus</location>
    </subcellularLocation>
</comment>
<dbReference type="PANTHER" id="PTHR12056">
    <property type="entry name" value="DNA-DIRECTED RNA POLYMERASES I, II, AND III"/>
    <property type="match status" value="1"/>
</dbReference>
<sequence>MSQPGQSYGGNAYGGAQQGGRPMQQQAQKFKYICADCNGENEIRQNEPIRCKECGHRIMYKPRTTRS</sequence>
<gene>
    <name evidence="7" type="ORF">NliqN6_4089</name>
</gene>
<dbReference type="InterPro" id="IPR039747">
    <property type="entry name" value="RPABC4"/>
</dbReference>
<dbReference type="AlphaFoldDB" id="A0A8H3YGY9"/>
<dbReference type="GO" id="GO:0008270">
    <property type="term" value="F:zinc ion binding"/>
    <property type="evidence" value="ECO:0007669"/>
    <property type="project" value="InterPro"/>
</dbReference>
<feature type="compositionally biased region" description="Gly residues" evidence="6">
    <location>
        <begin position="7"/>
        <end position="18"/>
    </location>
</feature>
<dbReference type="SUPFAM" id="SSF63393">
    <property type="entry name" value="RNA polymerase subunits"/>
    <property type="match status" value="1"/>
</dbReference>
<dbReference type="GO" id="GO:0003677">
    <property type="term" value="F:DNA binding"/>
    <property type="evidence" value="ECO:0007669"/>
    <property type="project" value="InterPro"/>
</dbReference>
<organism evidence="7 8">
    <name type="scientific">Naganishia liquefaciens</name>
    <dbReference type="NCBI Taxonomy" id="104408"/>
    <lineage>
        <taxon>Eukaryota</taxon>
        <taxon>Fungi</taxon>
        <taxon>Dikarya</taxon>
        <taxon>Basidiomycota</taxon>
        <taxon>Agaricomycotina</taxon>
        <taxon>Tremellomycetes</taxon>
        <taxon>Filobasidiales</taxon>
        <taxon>Filobasidiaceae</taxon>
        <taxon>Naganishia</taxon>
    </lineage>
</organism>
<name>A0A8H3YGY9_9TREE</name>
<feature type="region of interest" description="Disordered" evidence="6">
    <location>
        <begin position="1"/>
        <end position="25"/>
    </location>
</feature>
<evidence type="ECO:0000256" key="3">
    <source>
        <dbReference type="ARBA" id="ARBA00022833"/>
    </source>
</evidence>
<comment type="caution">
    <text evidence="7">The sequence shown here is derived from an EMBL/GenBank/DDBJ whole genome shotgun (WGS) entry which is preliminary data.</text>
</comment>
<dbReference type="InterPro" id="IPR029040">
    <property type="entry name" value="RPABC4/Spt4"/>
</dbReference>
<evidence type="ECO:0000256" key="1">
    <source>
        <dbReference type="ARBA" id="ARBA00004123"/>
    </source>
</evidence>
<keyword evidence="8" id="KW-1185">Reference proteome</keyword>
<dbReference type="Pfam" id="PF03604">
    <property type="entry name" value="Zn_ribbon_RPAB4"/>
    <property type="match status" value="1"/>
</dbReference>
<dbReference type="GO" id="GO:0005666">
    <property type="term" value="C:RNA polymerase III complex"/>
    <property type="evidence" value="ECO:0007669"/>
    <property type="project" value="TreeGrafter"/>
</dbReference>
<evidence type="ECO:0000313" key="7">
    <source>
        <dbReference type="EMBL" id="GHJ87687.1"/>
    </source>
</evidence>
<dbReference type="PANTHER" id="PTHR12056:SF2">
    <property type="entry name" value="GEO11084P1"/>
    <property type="match status" value="1"/>
</dbReference>
<dbReference type="SMART" id="SM00659">
    <property type="entry name" value="RPOLCX"/>
    <property type="match status" value="1"/>
</dbReference>
<dbReference type="GO" id="GO:0005736">
    <property type="term" value="C:RNA polymerase I complex"/>
    <property type="evidence" value="ECO:0007669"/>
    <property type="project" value="TreeGrafter"/>
</dbReference>
<dbReference type="FunFam" id="2.20.28.30:FF:000002">
    <property type="entry name" value="DNA-directed RNA polymerases II, IV and V subunit 12"/>
    <property type="match status" value="1"/>
</dbReference>
<evidence type="ECO:0008006" key="9">
    <source>
        <dbReference type="Google" id="ProtNLM"/>
    </source>
</evidence>
<protein>
    <recommendedName>
        <fullName evidence="9">DNA-directed RNA polymerase subunit P</fullName>
    </recommendedName>
</protein>
<dbReference type="InterPro" id="IPR006591">
    <property type="entry name" value="RNAP_P/RPABC4"/>
</dbReference>
<dbReference type="EMBL" id="BLZA01000023">
    <property type="protein sequence ID" value="GHJ87687.1"/>
    <property type="molecule type" value="Genomic_DNA"/>
</dbReference>
<evidence type="ECO:0000313" key="8">
    <source>
        <dbReference type="Proteomes" id="UP000620104"/>
    </source>
</evidence>
<dbReference type="GO" id="GO:0003899">
    <property type="term" value="F:DNA-directed RNA polymerase activity"/>
    <property type="evidence" value="ECO:0007669"/>
    <property type="project" value="InterPro"/>
</dbReference>
<dbReference type="Proteomes" id="UP000620104">
    <property type="component" value="Unassembled WGS sequence"/>
</dbReference>
<evidence type="ECO:0000256" key="4">
    <source>
        <dbReference type="ARBA" id="ARBA00023242"/>
    </source>
</evidence>
<dbReference type="Gene3D" id="2.20.28.30">
    <property type="entry name" value="RNA polymerase ii, chain L"/>
    <property type="match status" value="1"/>
</dbReference>
<reference evidence="7" key="1">
    <citation type="submission" date="2020-07" db="EMBL/GenBank/DDBJ databases">
        <title>Draft Genome Sequence of a Deep-Sea Yeast, Naganishia (Cryptococcus) liquefaciens strain N6.</title>
        <authorList>
            <person name="Han Y.W."/>
            <person name="Kajitani R."/>
            <person name="Morimoto H."/>
            <person name="Parhat M."/>
            <person name="Tsubouchi H."/>
            <person name="Bakenova O."/>
            <person name="Ogata M."/>
            <person name="Argunhan B."/>
            <person name="Aoki R."/>
            <person name="Kajiwara S."/>
            <person name="Itoh T."/>
            <person name="Iwasaki H."/>
        </authorList>
    </citation>
    <scope>NUCLEOTIDE SEQUENCE</scope>
    <source>
        <strain evidence="7">N6</strain>
    </source>
</reference>
<dbReference type="GO" id="GO:0005665">
    <property type="term" value="C:RNA polymerase II, core complex"/>
    <property type="evidence" value="ECO:0007669"/>
    <property type="project" value="TreeGrafter"/>
</dbReference>
<keyword evidence="2" id="KW-0479">Metal-binding</keyword>
<keyword evidence="3" id="KW-0862">Zinc</keyword>
<evidence type="ECO:0000256" key="2">
    <source>
        <dbReference type="ARBA" id="ARBA00022723"/>
    </source>
</evidence>
<comment type="similarity">
    <text evidence="5">Belongs to the archaeal Rpo12/eukaryotic RPC10 RNA polymerase subunit family.</text>
</comment>
<evidence type="ECO:0000256" key="5">
    <source>
        <dbReference type="ARBA" id="ARBA00025770"/>
    </source>
</evidence>
<evidence type="ECO:0000256" key="6">
    <source>
        <dbReference type="SAM" id="MobiDB-lite"/>
    </source>
</evidence>
<keyword evidence="4" id="KW-0539">Nucleus</keyword>
<dbReference type="OrthoDB" id="5585087at2759"/>
<dbReference type="GO" id="GO:0006351">
    <property type="term" value="P:DNA-templated transcription"/>
    <property type="evidence" value="ECO:0007669"/>
    <property type="project" value="InterPro"/>
</dbReference>